<dbReference type="OrthoDB" id="9773249at2"/>
<dbReference type="EMBL" id="CP001016">
    <property type="protein sequence ID" value="ACB95625.1"/>
    <property type="molecule type" value="Genomic_DNA"/>
</dbReference>
<dbReference type="KEGG" id="bid:Bind_2002"/>
<name>B2IF60_BEII9</name>
<accession>B2IF60</accession>
<evidence type="ECO:0000313" key="2">
    <source>
        <dbReference type="Proteomes" id="UP000001695"/>
    </source>
</evidence>
<evidence type="ECO:0008006" key="3">
    <source>
        <dbReference type="Google" id="ProtNLM"/>
    </source>
</evidence>
<gene>
    <name evidence="1" type="ordered locus">Bind_2002</name>
</gene>
<dbReference type="Proteomes" id="UP000001695">
    <property type="component" value="Chromosome"/>
</dbReference>
<dbReference type="SUPFAM" id="SSF55729">
    <property type="entry name" value="Acyl-CoA N-acyltransferases (Nat)"/>
    <property type="match status" value="1"/>
</dbReference>
<keyword evidence="2" id="KW-1185">Reference proteome</keyword>
<protein>
    <recommendedName>
        <fullName evidence="3">N-acetyltransferase domain-containing protein</fullName>
    </recommendedName>
</protein>
<proteinExistence type="predicted"/>
<dbReference type="HOGENOM" id="CLU_039297_0_0_5"/>
<dbReference type="RefSeq" id="WP_012384981.1">
    <property type="nucleotide sequence ID" value="NC_010581.1"/>
</dbReference>
<reference evidence="2" key="1">
    <citation type="submission" date="2008-03" db="EMBL/GenBank/DDBJ databases">
        <title>Complete sequence of chromosome of Beijerinckia indica subsp. indica ATCC 9039.</title>
        <authorList>
            <consortium name="US DOE Joint Genome Institute"/>
            <person name="Copeland A."/>
            <person name="Lucas S."/>
            <person name="Lapidus A."/>
            <person name="Glavina del Rio T."/>
            <person name="Dalin E."/>
            <person name="Tice H."/>
            <person name="Bruce D."/>
            <person name="Goodwin L."/>
            <person name="Pitluck S."/>
            <person name="LaButti K."/>
            <person name="Schmutz J."/>
            <person name="Larimer F."/>
            <person name="Land M."/>
            <person name="Hauser L."/>
            <person name="Kyrpides N."/>
            <person name="Mikhailova N."/>
            <person name="Dunfield P.F."/>
            <person name="Dedysh S.N."/>
            <person name="Liesack W."/>
            <person name="Saw J.H."/>
            <person name="Alam M."/>
            <person name="Chen Y."/>
            <person name="Murrell J.C."/>
            <person name="Richardson P."/>
        </authorList>
    </citation>
    <scope>NUCLEOTIDE SEQUENCE [LARGE SCALE GENOMIC DNA]</scope>
    <source>
        <strain evidence="2">ATCC 9039 / DSM 1715 / NCIMB 8712</strain>
    </source>
</reference>
<dbReference type="AlphaFoldDB" id="B2IF60"/>
<dbReference type="Gene3D" id="3.40.630.30">
    <property type="match status" value="1"/>
</dbReference>
<evidence type="ECO:0000313" key="1">
    <source>
        <dbReference type="EMBL" id="ACB95625.1"/>
    </source>
</evidence>
<sequence>MSRQLRLTKFRELSLADPFFDSLKAGYQNFSAWFARKADEDLYVVVDGSYLSGMIYLKLEDHPVTDVDPPLPNARWLKVGTLKIEGRGTKMGERVLKKILDTAILEGRDGIYITVFDIHADLIALFERYGFVRHATKTTIDGIELVLVRRLDHFTGNMISDYPFIHTAGQRYWLLAIYPEFHSQLLPDSILNNEPKEIVEDVSHTNTIHKAYIGRVPLTRLSRGDVVVMYRTSDGKAPAYYRSVATSICVVEDVRRKQDFSDVDAFVDYARKHSVFDDNTLRDWFVTNRKLYVARMTYNAAFGRRMTRGKLLDEVGITEQPRWDLRELSSEQLHHIIDMGNVDARLIID</sequence>
<reference evidence="1 2" key="2">
    <citation type="journal article" date="2010" name="J. Bacteriol.">
        <title>Complete genome sequence of Beijerinckia indica subsp. indica.</title>
        <authorList>
            <person name="Tamas I."/>
            <person name="Dedysh S.N."/>
            <person name="Liesack W."/>
            <person name="Stott M.B."/>
            <person name="Alam M."/>
            <person name="Murrell J.C."/>
            <person name="Dunfield P.F."/>
        </authorList>
    </citation>
    <scope>NUCLEOTIDE SEQUENCE [LARGE SCALE GENOMIC DNA]</scope>
    <source>
        <strain evidence="2">ATCC 9039 / DSM 1715 / NCIMB 8712</strain>
    </source>
</reference>
<dbReference type="eggNOG" id="COG1247">
    <property type="taxonomic scope" value="Bacteria"/>
</dbReference>
<dbReference type="STRING" id="395963.Bind_2002"/>
<organism evidence="1 2">
    <name type="scientific">Beijerinckia indica subsp. indica (strain ATCC 9039 / DSM 1715 / NCIMB 8712)</name>
    <dbReference type="NCBI Taxonomy" id="395963"/>
    <lineage>
        <taxon>Bacteria</taxon>
        <taxon>Pseudomonadati</taxon>
        <taxon>Pseudomonadota</taxon>
        <taxon>Alphaproteobacteria</taxon>
        <taxon>Hyphomicrobiales</taxon>
        <taxon>Beijerinckiaceae</taxon>
        <taxon>Beijerinckia</taxon>
    </lineage>
</organism>
<dbReference type="InterPro" id="IPR016181">
    <property type="entry name" value="Acyl_CoA_acyltransferase"/>
</dbReference>